<keyword evidence="3" id="KW-1185">Reference proteome</keyword>
<dbReference type="Proteomes" id="UP000604825">
    <property type="component" value="Unassembled WGS sequence"/>
</dbReference>
<evidence type="ECO:0000313" key="3">
    <source>
        <dbReference type="Proteomes" id="UP000604825"/>
    </source>
</evidence>
<comment type="caution">
    <text evidence="2">The sequence shown here is derived from an EMBL/GenBank/DDBJ whole genome shotgun (WGS) entry which is preliminary data.</text>
</comment>
<feature type="compositionally biased region" description="Polar residues" evidence="1">
    <location>
        <begin position="18"/>
        <end position="28"/>
    </location>
</feature>
<protein>
    <submittedName>
        <fullName evidence="2">Uncharacterized protein</fullName>
    </submittedName>
</protein>
<dbReference type="EMBL" id="CAJGYO010000828">
    <property type="protein sequence ID" value="CAD6343747.1"/>
    <property type="molecule type" value="Genomic_DNA"/>
</dbReference>
<sequence>MTESLNLCSTRISKNLTTRNKFESNPTQRDYGLAPSKSRSEGEVPVRTVIRRRERRAVRAVAVPPYMPRPVPAPHREGGKEEEDPVPNPDDSPEFPNRHKNQASPMAGNRGNPPPKNYVAMRGRESSAPPDRGGVPPPVPATVPDREIIGILALLNVGLAL</sequence>
<evidence type="ECO:0000313" key="2">
    <source>
        <dbReference type="EMBL" id="CAD6343747.1"/>
    </source>
</evidence>
<gene>
    <name evidence="2" type="ORF">NCGR_LOCUS67845</name>
</gene>
<feature type="region of interest" description="Disordered" evidence="1">
    <location>
        <begin position="18"/>
        <end position="143"/>
    </location>
</feature>
<feature type="compositionally biased region" description="Basic residues" evidence="1">
    <location>
        <begin position="49"/>
        <end position="58"/>
    </location>
</feature>
<accession>A0A811SRJ8</accession>
<name>A0A811SRJ8_9POAL</name>
<evidence type="ECO:0000256" key="1">
    <source>
        <dbReference type="SAM" id="MobiDB-lite"/>
    </source>
</evidence>
<dbReference type="AlphaFoldDB" id="A0A811SRJ8"/>
<proteinExistence type="predicted"/>
<reference evidence="2" key="1">
    <citation type="submission" date="2020-10" db="EMBL/GenBank/DDBJ databases">
        <authorList>
            <person name="Han B."/>
            <person name="Lu T."/>
            <person name="Zhao Q."/>
            <person name="Huang X."/>
            <person name="Zhao Y."/>
        </authorList>
    </citation>
    <scope>NUCLEOTIDE SEQUENCE</scope>
</reference>
<organism evidence="2 3">
    <name type="scientific">Miscanthus lutarioriparius</name>
    <dbReference type="NCBI Taxonomy" id="422564"/>
    <lineage>
        <taxon>Eukaryota</taxon>
        <taxon>Viridiplantae</taxon>
        <taxon>Streptophyta</taxon>
        <taxon>Embryophyta</taxon>
        <taxon>Tracheophyta</taxon>
        <taxon>Spermatophyta</taxon>
        <taxon>Magnoliopsida</taxon>
        <taxon>Liliopsida</taxon>
        <taxon>Poales</taxon>
        <taxon>Poaceae</taxon>
        <taxon>PACMAD clade</taxon>
        <taxon>Panicoideae</taxon>
        <taxon>Andropogonodae</taxon>
        <taxon>Andropogoneae</taxon>
        <taxon>Saccharinae</taxon>
        <taxon>Miscanthus</taxon>
    </lineage>
</organism>